<dbReference type="RefSeq" id="WP_074791675.1">
    <property type="nucleotide sequence ID" value="NZ_FOAD01000001.1"/>
</dbReference>
<evidence type="ECO:0008006" key="3">
    <source>
        <dbReference type="Google" id="ProtNLM"/>
    </source>
</evidence>
<proteinExistence type="predicted"/>
<dbReference type="PROSITE" id="PS51318">
    <property type="entry name" value="TAT"/>
    <property type="match status" value="1"/>
</dbReference>
<dbReference type="Proteomes" id="UP000183894">
    <property type="component" value="Unassembled WGS sequence"/>
</dbReference>
<dbReference type="InterPro" id="IPR029058">
    <property type="entry name" value="AB_hydrolase_fold"/>
</dbReference>
<gene>
    <name evidence="1" type="ORF">SAMN04488691_101446</name>
</gene>
<evidence type="ECO:0000313" key="2">
    <source>
        <dbReference type="Proteomes" id="UP000183894"/>
    </source>
</evidence>
<dbReference type="Gene3D" id="3.40.50.1820">
    <property type="entry name" value="alpha/beta hydrolase"/>
    <property type="match status" value="1"/>
</dbReference>
<dbReference type="Pfam" id="PF05990">
    <property type="entry name" value="DUF900"/>
    <property type="match status" value="1"/>
</dbReference>
<dbReference type="InterPro" id="IPR006311">
    <property type="entry name" value="TAT_signal"/>
</dbReference>
<dbReference type="AlphaFoldDB" id="A0A1H7H3G6"/>
<reference evidence="1 2" key="1">
    <citation type="submission" date="2016-10" db="EMBL/GenBank/DDBJ databases">
        <authorList>
            <person name="de Groot N.N."/>
        </authorList>
    </citation>
    <scope>NUCLEOTIDE SEQUENCE [LARGE SCALE GENOMIC DNA]</scope>
    <source>
        <strain evidence="1 2">CDM_5</strain>
    </source>
</reference>
<dbReference type="EMBL" id="FOAD01000001">
    <property type="protein sequence ID" value="SEK43500.1"/>
    <property type="molecule type" value="Genomic_DNA"/>
</dbReference>
<sequence length="290" mass="31455">MASRRRFLKTTAATFAGLTVFGATSGAAASTPYISTRDHFDDDANLTSGHTARGYDTSGDVPVVDSGSASEIFVFAHGWDKNSDNPEQDALEKIAKADTKLTEAGYDCEVVGYTWDSDKGDGWEFGWFEAQEIAQKNGRKLAQFALDVKRASPGTTVRFTSHSLGAQVIFSALRTLDSRSAWTDSGYTIETMHPFGAATDNEVPGKEEGRDTYEAIQESAGHVYNYYNAADDVLQWVYNTIEFDQALGETGLEGGDTPAGNYTDRDVESQVGDDHGNYLDTIADDIVGDI</sequence>
<evidence type="ECO:0000313" key="1">
    <source>
        <dbReference type="EMBL" id="SEK43500.1"/>
    </source>
</evidence>
<protein>
    <recommendedName>
        <fullName evidence="3">Alpha/beta hydrolase</fullName>
    </recommendedName>
</protein>
<name>A0A1H7H3G6_HALLR</name>
<accession>A0A1H7H3G6</accession>
<dbReference type="OrthoDB" id="11236at2157"/>
<organism evidence="1 2">
    <name type="scientific">Haloferax larsenii</name>
    <dbReference type="NCBI Taxonomy" id="302484"/>
    <lineage>
        <taxon>Archaea</taxon>
        <taxon>Methanobacteriati</taxon>
        <taxon>Methanobacteriota</taxon>
        <taxon>Stenosarchaea group</taxon>
        <taxon>Halobacteria</taxon>
        <taxon>Halobacteriales</taxon>
        <taxon>Haloferacaceae</taxon>
        <taxon>Haloferax</taxon>
    </lineage>
</organism>
<dbReference type="InterPro" id="IPR010297">
    <property type="entry name" value="DUF900_hydrolase"/>
</dbReference>
<dbReference type="SUPFAM" id="SSF53474">
    <property type="entry name" value="alpha/beta-Hydrolases"/>
    <property type="match status" value="1"/>
</dbReference>